<reference evidence="3" key="1">
    <citation type="submission" date="2022-12" db="EMBL/GenBank/DDBJ databases">
        <title>Draft genome assemblies for two species of Escallonia (Escalloniales).</title>
        <authorList>
            <person name="Chanderbali A."/>
            <person name="Dervinis C."/>
            <person name="Anghel I."/>
            <person name="Soltis D."/>
            <person name="Soltis P."/>
            <person name="Zapata F."/>
        </authorList>
    </citation>
    <scope>NUCLEOTIDE SEQUENCE</scope>
    <source>
        <strain evidence="3">UCBG64.0493</strain>
        <tissue evidence="3">Leaf</tissue>
    </source>
</reference>
<comment type="caution">
    <text evidence="3">The sequence shown here is derived from an EMBL/GenBank/DDBJ whole genome shotgun (WGS) entry which is preliminary data.</text>
</comment>
<dbReference type="Proteomes" id="UP001188597">
    <property type="component" value="Unassembled WGS sequence"/>
</dbReference>
<evidence type="ECO:0000313" key="4">
    <source>
        <dbReference type="Proteomes" id="UP001188597"/>
    </source>
</evidence>
<keyword evidence="4" id="KW-1185">Reference proteome</keyword>
<dbReference type="EMBL" id="JAVXUP010000964">
    <property type="protein sequence ID" value="KAK3017969.1"/>
    <property type="molecule type" value="Genomic_DNA"/>
</dbReference>
<organism evidence="3 4">
    <name type="scientific">Escallonia herrerae</name>
    <dbReference type="NCBI Taxonomy" id="1293975"/>
    <lineage>
        <taxon>Eukaryota</taxon>
        <taxon>Viridiplantae</taxon>
        <taxon>Streptophyta</taxon>
        <taxon>Embryophyta</taxon>
        <taxon>Tracheophyta</taxon>
        <taxon>Spermatophyta</taxon>
        <taxon>Magnoliopsida</taxon>
        <taxon>eudicotyledons</taxon>
        <taxon>Gunneridae</taxon>
        <taxon>Pentapetalae</taxon>
        <taxon>asterids</taxon>
        <taxon>campanulids</taxon>
        <taxon>Escalloniales</taxon>
        <taxon>Escalloniaceae</taxon>
        <taxon>Escallonia</taxon>
    </lineage>
</organism>
<dbReference type="AlphaFoldDB" id="A0AA89AV15"/>
<accession>A0AA89AV15</accession>
<protein>
    <submittedName>
        <fullName evidence="3">Uncharacterized protein</fullName>
    </submittedName>
</protein>
<proteinExistence type="predicted"/>
<feature type="region of interest" description="Disordered" evidence="1">
    <location>
        <begin position="55"/>
        <end position="123"/>
    </location>
</feature>
<sequence length="221" mass="24753">MRMFPMSCKGDSRLPTAGRAALQVESGLLTTRLQLESAVSARRHAFIDPSLRRRPRTRSLSLSKEEAATKLETGGNEVGDIQKADEGVPDELQGGQQATNGRQDRVAGGERSDPSRSSRSDQEIYRETINLKRYLLDDMLIGSYKSPASPMPQVSMEMGLHDLISFLTHHHFLIGLVILLAILYFAYRKASAIYLLDHTCYRPPNSNRIPMFMFIEHACTT</sequence>
<evidence type="ECO:0000256" key="2">
    <source>
        <dbReference type="SAM" id="Phobius"/>
    </source>
</evidence>
<name>A0AA89AV15_9ASTE</name>
<evidence type="ECO:0000256" key="1">
    <source>
        <dbReference type="SAM" id="MobiDB-lite"/>
    </source>
</evidence>
<keyword evidence="2" id="KW-0812">Transmembrane</keyword>
<feature type="compositionally biased region" description="Basic and acidic residues" evidence="1">
    <location>
        <begin position="102"/>
        <end position="123"/>
    </location>
</feature>
<keyword evidence="2" id="KW-0472">Membrane</keyword>
<evidence type="ECO:0000313" key="3">
    <source>
        <dbReference type="EMBL" id="KAK3017969.1"/>
    </source>
</evidence>
<keyword evidence="2" id="KW-1133">Transmembrane helix</keyword>
<feature type="transmembrane region" description="Helical" evidence="2">
    <location>
        <begin position="163"/>
        <end position="187"/>
    </location>
</feature>
<gene>
    <name evidence="3" type="ORF">RJ639_002726</name>
</gene>